<organism evidence="12 13">
    <name type="scientific">Roseibium salinum</name>
    <dbReference type="NCBI Taxonomy" id="1604349"/>
    <lineage>
        <taxon>Bacteria</taxon>
        <taxon>Pseudomonadati</taxon>
        <taxon>Pseudomonadota</taxon>
        <taxon>Alphaproteobacteria</taxon>
        <taxon>Hyphomicrobiales</taxon>
        <taxon>Stappiaceae</taxon>
        <taxon>Roseibium</taxon>
    </lineage>
</organism>
<comment type="function">
    <text evidence="10">Subunit R is required for both nuclease and ATPase activities, but not for modification.</text>
</comment>
<evidence type="ECO:0000256" key="2">
    <source>
        <dbReference type="ARBA" id="ARBA00008598"/>
    </source>
</evidence>
<feature type="domain" description="Helicase ATP-binding" evidence="11">
    <location>
        <begin position="263"/>
        <end position="444"/>
    </location>
</feature>
<dbReference type="SMART" id="SM00487">
    <property type="entry name" value="DEXDc"/>
    <property type="match status" value="1"/>
</dbReference>
<evidence type="ECO:0000256" key="3">
    <source>
        <dbReference type="ARBA" id="ARBA00022722"/>
    </source>
</evidence>
<dbReference type="InterPro" id="IPR022625">
    <property type="entry name" value="TypeI_RM_Rsu_C"/>
</dbReference>
<dbReference type="EC" id="3.1.21.3" evidence="10"/>
<dbReference type="InterPro" id="IPR051268">
    <property type="entry name" value="Type-I_R_enzyme_R_subunit"/>
</dbReference>
<dbReference type="PANTHER" id="PTHR30195">
    <property type="entry name" value="TYPE I SITE-SPECIFIC DEOXYRIBONUCLEASE PROTEIN SUBUNIT M AND R"/>
    <property type="match status" value="1"/>
</dbReference>
<dbReference type="InterPro" id="IPR014001">
    <property type="entry name" value="Helicase_ATP-bd"/>
</dbReference>
<evidence type="ECO:0000256" key="4">
    <source>
        <dbReference type="ARBA" id="ARBA00022741"/>
    </source>
</evidence>
<dbReference type="InterPro" id="IPR040980">
    <property type="entry name" value="SWI2_SNF2"/>
</dbReference>
<dbReference type="Pfam" id="PF22679">
    <property type="entry name" value="T1R_D3-like"/>
    <property type="match status" value="1"/>
</dbReference>
<evidence type="ECO:0000313" key="12">
    <source>
        <dbReference type="EMBL" id="MCX2722588.1"/>
    </source>
</evidence>
<name>A0ABT3R0G6_9HYPH</name>
<dbReference type="Gene3D" id="3.90.1570.50">
    <property type="match status" value="1"/>
</dbReference>
<dbReference type="NCBIfam" id="TIGR00348">
    <property type="entry name" value="hsdR"/>
    <property type="match status" value="1"/>
</dbReference>
<reference evidence="12 13" key="1">
    <citation type="journal article" date="2016" name="Int. J. Syst. Evol. Microbiol.">
        <title>Labrenzia salina sp. nov., isolated from the rhizosphere of the halophyte Arthrocnemum macrostachyum.</title>
        <authorList>
            <person name="Camacho M."/>
            <person name="Redondo-Gomez S."/>
            <person name="Rodriguez-Llorente I."/>
            <person name="Rohde M."/>
            <person name="Sproer C."/>
            <person name="Schumann P."/>
            <person name="Klenk H.P."/>
            <person name="Montero-Calasanz M.D.C."/>
        </authorList>
    </citation>
    <scope>NUCLEOTIDE SEQUENCE [LARGE SCALE GENOMIC DNA]</scope>
    <source>
        <strain evidence="12 13">DSM 29163</strain>
    </source>
</reference>
<evidence type="ECO:0000256" key="7">
    <source>
        <dbReference type="ARBA" id="ARBA00022801"/>
    </source>
</evidence>
<proteinExistence type="inferred from homology"/>
<keyword evidence="8 10" id="KW-0067">ATP-binding</keyword>
<comment type="similarity">
    <text evidence="2 10">Belongs to the HsdR family.</text>
</comment>
<evidence type="ECO:0000256" key="9">
    <source>
        <dbReference type="ARBA" id="ARBA00023125"/>
    </source>
</evidence>
<sequence>MAITTPERDLEEFLVTKLCDLKYEYRPDIRDRVTLEANFREKFETLNRVTLTDGEFQRLLDEIVTPDVYEAARSLRNREAFIRDDGTPLNYTLVNIKDWCKNAFEVVNQLRINTDNSHHRYDVMILINGVPVVQIELKTLGISPRRAMEQIINYKNDPGNGYGKTLLCFVQLFIVSNRTNTWYFANNNARHFAFDADERFLPIYQFAAEDNSKISYLDDFADRFLAKCTLGQMISKYMVLIASEQRLLMMRPYQIYAVKAIVDCIDQNCGNGYIWHTTGSGKTLTSFKASTLLKSNESIHKCLFVVDRKDLDRQTREEFNRFQENCVEENTNTAALVRRLLSDNYADKVIVTTIQKLGLALDENSKHNKQKVAQGRSTFKQRLEQLRDKRMVFIFDECHRSQFGENHRAIKEFFPNSQLFGFTGTPIFEDNATTKQIEGDVATLRTTKDLFEKELHAYTITHAIEDRNVLRFHVDYYKPKDGVAPKQGQTFAKQAVAQAILDKHDAATGGRRFNALLATASINDAIEYYDVFKKLQAARQSADPEVVPLKIAAVFSPPAEGNKDVQQIQEDLPQEKEDNRHDPEGKKKALKTIITDYNKRYGTNHSINNFDLYYQDVQQRIKDQQFPNRDLPRKGEEKIDVTIVVDMLLTGFDAKFLNTLYADKNLKHHGLIQAFSRTNRVLNATKPYGHILDFRDQQENVDGAIAMFSGAQSDRAREIWLVDKAPVVIDSFRKSVADLREFMKSHGLEAKPDQVNNLKGDDARAQFINRFKEVQRLQTQLDQYTDLTDEQCGQIEQTLQKDDLRAFRGVYLETAQRLKEQQGKPDGAGGPTIPEVDQLDFEFVLFASAVIDYDYIMKLIAKYSGQDPKKVKISREQLISLIQSDAKFLDEREEITEYVRSLTEGEGLDEAAIRIGYEQFKTAKQAQEIENLAQAHGLEPEALATFVDSILQRMIFDGEQLTDLMAPLDLGWRERRERELALMADLVPLLIKRAHGREISGLNAYERGGA</sequence>
<dbReference type="PROSITE" id="PS51192">
    <property type="entry name" value="HELICASE_ATP_BIND_1"/>
    <property type="match status" value="1"/>
</dbReference>
<dbReference type="InterPro" id="IPR004473">
    <property type="entry name" value="Restrct_endonuc_typeI_HsdR"/>
</dbReference>
<evidence type="ECO:0000256" key="10">
    <source>
        <dbReference type="RuleBase" id="RU364115"/>
    </source>
</evidence>
<keyword evidence="4 10" id="KW-0547">Nucleotide-binding</keyword>
<evidence type="ECO:0000256" key="6">
    <source>
        <dbReference type="ARBA" id="ARBA00022759"/>
    </source>
</evidence>
<dbReference type="InterPro" id="IPR007409">
    <property type="entry name" value="Restrct_endonuc_type1_HsdR_N"/>
</dbReference>
<comment type="catalytic activity">
    <reaction evidence="1 10">
        <text>Endonucleolytic cleavage of DNA to give random double-stranded fragments with terminal 5'-phosphates, ATP is simultaneously hydrolyzed.</text>
        <dbReference type="EC" id="3.1.21.3"/>
    </reaction>
</comment>
<dbReference type="CDD" id="cd18800">
    <property type="entry name" value="SF2_C_EcoR124I-like"/>
    <property type="match status" value="1"/>
</dbReference>
<keyword evidence="9 10" id="KW-0238">DNA-binding</keyword>
<keyword evidence="5 10" id="KW-0680">Restriction system</keyword>
<dbReference type="Pfam" id="PF18766">
    <property type="entry name" value="SWI2_SNF2"/>
    <property type="match status" value="1"/>
</dbReference>
<evidence type="ECO:0000256" key="1">
    <source>
        <dbReference type="ARBA" id="ARBA00000851"/>
    </source>
</evidence>
<dbReference type="CDD" id="cd22332">
    <property type="entry name" value="HsdR_N"/>
    <property type="match status" value="1"/>
</dbReference>
<accession>A0ABT3R0G6</accession>
<keyword evidence="7 10" id="KW-0378">Hydrolase</keyword>
<dbReference type="PANTHER" id="PTHR30195:SF16">
    <property type="entry name" value="TYPE I RESTRICTION ENZYME ENDONUCLEASE SUBUNIT"/>
    <property type="match status" value="1"/>
</dbReference>
<dbReference type="SUPFAM" id="SSF52540">
    <property type="entry name" value="P-loop containing nucleoside triphosphate hydrolases"/>
    <property type="match status" value="1"/>
</dbReference>
<dbReference type="Gene3D" id="1.20.58.910">
    <property type="match status" value="1"/>
</dbReference>
<evidence type="ECO:0000256" key="8">
    <source>
        <dbReference type="ARBA" id="ARBA00022840"/>
    </source>
</evidence>
<comment type="caution">
    <text evidence="12">The sequence shown here is derived from an EMBL/GenBank/DDBJ whole genome shotgun (WGS) entry which is preliminary data.</text>
</comment>
<dbReference type="Gene3D" id="3.40.50.300">
    <property type="entry name" value="P-loop containing nucleotide triphosphate hydrolases"/>
    <property type="match status" value="2"/>
</dbReference>
<protein>
    <recommendedName>
        <fullName evidence="10">Type I restriction enzyme endonuclease subunit</fullName>
        <shortName evidence="10">R protein</shortName>
        <ecNumber evidence="10">3.1.21.3</ecNumber>
    </recommendedName>
</protein>
<evidence type="ECO:0000313" key="13">
    <source>
        <dbReference type="Proteomes" id="UP001300261"/>
    </source>
</evidence>
<dbReference type="GO" id="GO:0004519">
    <property type="term" value="F:endonuclease activity"/>
    <property type="evidence" value="ECO:0007669"/>
    <property type="project" value="UniProtKB-KW"/>
</dbReference>
<dbReference type="InterPro" id="IPR027417">
    <property type="entry name" value="P-loop_NTPase"/>
</dbReference>
<dbReference type="Pfam" id="PF04313">
    <property type="entry name" value="HSDR_N"/>
    <property type="match status" value="1"/>
</dbReference>
<gene>
    <name evidence="12" type="ORF">ON753_09350</name>
</gene>
<keyword evidence="6 12" id="KW-0255">Endonuclease</keyword>
<evidence type="ECO:0000256" key="5">
    <source>
        <dbReference type="ARBA" id="ARBA00022747"/>
    </source>
</evidence>
<comment type="subunit">
    <text evidence="10">The type I restriction/modification system is composed of three polypeptides R, M and S.</text>
</comment>
<keyword evidence="3" id="KW-0540">Nuclease</keyword>
<keyword evidence="13" id="KW-1185">Reference proteome</keyword>
<dbReference type="RefSeq" id="WP_265962256.1">
    <property type="nucleotide sequence ID" value="NZ_JAPEVI010000003.1"/>
</dbReference>
<dbReference type="Proteomes" id="UP001300261">
    <property type="component" value="Unassembled WGS sequence"/>
</dbReference>
<dbReference type="Pfam" id="PF12008">
    <property type="entry name" value="EcoR124_C"/>
    <property type="match status" value="1"/>
</dbReference>
<dbReference type="InterPro" id="IPR055180">
    <property type="entry name" value="HsdR_RecA-like_helicase_dom_2"/>
</dbReference>
<evidence type="ECO:0000259" key="11">
    <source>
        <dbReference type="PROSITE" id="PS51192"/>
    </source>
</evidence>
<dbReference type="EMBL" id="JAPEVI010000003">
    <property type="protein sequence ID" value="MCX2722588.1"/>
    <property type="molecule type" value="Genomic_DNA"/>
</dbReference>